<gene>
    <name evidence="1" type="ORF">ElyMa_006892100</name>
</gene>
<evidence type="ECO:0000313" key="1">
    <source>
        <dbReference type="EMBL" id="GFS20161.1"/>
    </source>
</evidence>
<sequence>MQCQPGVPSLWRDCCNSRLLCSVNQVFPACGVTVEIAGYYAVSTRCSQLVARLLKSPVTMQCQQGVPSLWRDCCNSRLLCSVNEVFPACGVTVEITVDYAVFTGCVQIEKAEVLVIRTLISKIVIS</sequence>
<reference evidence="1 2" key="1">
    <citation type="journal article" date="2021" name="Elife">
        <title>Chloroplast acquisition without the gene transfer in kleptoplastic sea slugs, Plakobranchus ocellatus.</title>
        <authorList>
            <person name="Maeda T."/>
            <person name="Takahashi S."/>
            <person name="Yoshida T."/>
            <person name="Shimamura S."/>
            <person name="Takaki Y."/>
            <person name="Nagai Y."/>
            <person name="Toyoda A."/>
            <person name="Suzuki Y."/>
            <person name="Arimoto A."/>
            <person name="Ishii H."/>
            <person name="Satoh N."/>
            <person name="Nishiyama T."/>
            <person name="Hasebe M."/>
            <person name="Maruyama T."/>
            <person name="Minagawa J."/>
            <person name="Obokata J."/>
            <person name="Shigenobu S."/>
        </authorList>
    </citation>
    <scope>NUCLEOTIDE SEQUENCE [LARGE SCALE GENOMIC DNA]</scope>
</reference>
<comment type="caution">
    <text evidence="1">The sequence shown here is derived from an EMBL/GenBank/DDBJ whole genome shotgun (WGS) entry which is preliminary data.</text>
</comment>
<evidence type="ECO:0000313" key="2">
    <source>
        <dbReference type="Proteomes" id="UP000762676"/>
    </source>
</evidence>
<proteinExistence type="predicted"/>
<protein>
    <submittedName>
        <fullName evidence="1">Uncharacterized protein</fullName>
    </submittedName>
</protein>
<keyword evidence="2" id="KW-1185">Reference proteome</keyword>
<dbReference type="AlphaFoldDB" id="A0AAV4JCU3"/>
<accession>A0AAV4JCU3</accession>
<name>A0AAV4JCU3_9GAST</name>
<dbReference type="EMBL" id="BMAT01013781">
    <property type="protein sequence ID" value="GFS20161.1"/>
    <property type="molecule type" value="Genomic_DNA"/>
</dbReference>
<organism evidence="1 2">
    <name type="scientific">Elysia marginata</name>
    <dbReference type="NCBI Taxonomy" id="1093978"/>
    <lineage>
        <taxon>Eukaryota</taxon>
        <taxon>Metazoa</taxon>
        <taxon>Spiralia</taxon>
        <taxon>Lophotrochozoa</taxon>
        <taxon>Mollusca</taxon>
        <taxon>Gastropoda</taxon>
        <taxon>Heterobranchia</taxon>
        <taxon>Euthyneura</taxon>
        <taxon>Panpulmonata</taxon>
        <taxon>Sacoglossa</taxon>
        <taxon>Placobranchoidea</taxon>
        <taxon>Plakobranchidae</taxon>
        <taxon>Elysia</taxon>
    </lineage>
</organism>
<dbReference type="Proteomes" id="UP000762676">
    <property type="component" value="Unassembled WGS sequence"/>
</dbReference>